<name>A0ABX2CW48_9CYAN</name>
<comment type="caution">
    <text evidence="2">The sequence shown here is derived from an EMBL/GenBank/DDBJ whole genome shotgun (WGS) entry which is preliminary data.</text>
</comment>
<reference evidence="2 3" key="1">
    <citation type="journal article" date="2020" name="Sci. Rep.">
        <title>A novel cyanobacterial geosmin producer, revising GeoA distribution and dispersion patterns in Bacteria.</title>
        <authorList>
            <person name="Churro C."/>
            <person name="Semedo-Aguiar A.P."/>
            <person name="Silva A.D."/>
            <person name="Pereira-Leal J.B."/>
            <person name="Leite R.B."/>
        </authorList>
    </citation>
    <scope>NUCLEOTIDE SEQUENCE [LARGE SCALE GENOMIC DNA]</scope>
    <source>
        <strain evidence="2 3">IPMA8</strain>
    </source>
</reference>
<protein>
    <submittedName>
        <fullName evidence="2">Uncharacterized protein</fullName>
    </submittedName>
</protein>
<gene>
    <name evidence="2" type="ORF">E5S67_01400</name>
</gene>
<dbReference type="Proteomes" id="UP000702425">
    <property type="component" value="Unassembled WGS sequence"/>
</dbReference>
<evidence type="ECO:0000256" key="1">
    <source>
        <dbReference type="SAM" id="MobiDB-lite"/>
    </source>
</evidence>
<dbReference type="RefSeq" id="WP_172186353.1">
    <property type="nucleotide sequence ID" value="NZ_CAWPPK010000090.1"/>
</dbReference>
<organism evidence="2 3">
    <name type="scientific">Microcoleus asticus IPMA8</name>
    <dbReference type="NCBI Taxonomy" id="2563858"/>
    <lineage>
        <taxon>Bacteria</taxon>
        <taxon>Bacillati</taxon>
        <taxon>Cyanobacteriota</taxon>
        <taxon>Cyanophyceae</taxon>
        <taxon>Oscillatoriophycideae</taxon>
        <taxon>Oscillatoriales</taxon>
        <taxon>Microcoleaceae</taxon>
        <taxon>Microcoleus</taxon>
        <taxon>Microcoleus asticus</taxon>
    </lineage>
</organism>
<dbReference type="EMBL" id="SRRZ01000018">
    <property type="protein sequence ID" value="NQE33680.1"/>
    <property type="molecule type" value="Genomic_DNA"/>
</dbReference>
<proteinExistence type="predicted"/>
<feature type="compositionally biased region" description="Basic and acidic residues" evidence="1">
    <location>
        <begin position="92"/>
        <end position="127"/>
    </location>
</feature>
<sequence length="127" mass="14465">MPLHESSAFRKNLSDPKLLPAVEIDEILTSIQHSHSFYYKVMNLEVWALVETLDGLFPGAWGHFMTNRQVAVKQFLERDRHPTNFAVDAGDAGEKKEGKRPLDSAEGKKQEEARSQESGVRKKQEEE</sequence>
<evidence type="ECO:0000313" key="3">
    <source>
        <dbReference type="Proteomes" id="UP000702425"/>
    </source>
</evidence>
<evidence type="ECO:0000313" key="2">
    <source>
        <dbReference type="EMBL" id="NQE33680.1"/>
    </source>
</evidence>
<feature type="region of interest" description="Disordered" evidence="1">
    <location>
        <begin position="83"/>
        <end position="127"/>
    </location>
</feature>
<keyword evidence="3" id="KW-1185">Reference proteome</keyword>
<accession>A0ABX2CW48</accession>